<gene>
    <name evidence="1" type="ORF">LARV_00818</name>
</gene>
<dbReference type="Pfam" id="PF22558">
    <property type="entry name" value="REase-ARP"/>
    <property type="match status" value="1"/>
</dbReference>
<dbReference type="AlphaFoldDB" id="A0A0S7BE21"/>
<reference evidence="1" key="1">
    <citation type="submission" date="2015-07" db="EMBL/GenBank/DDBJ databases">
        <title>Draft Genome Sequences of Anaerolinea thermolimosa IMO-1, Bellilinea caldifistulae GOMI-1, Leptolinea tardivitalis YMTK-2, Levilinea saccharolytica KIBI-1,Longilinea arvoryzae KOME-1, Previously Described as Members of the Anaerolineaceae (Chloroflexi).</title>
        <authorList>
            <person name="Sekiguchi Y."/>
            <person name="Ohashi A."/>
            <person name="Matsuura N."/>
            <person name="Tourlousse M.D."/>
        </authorList>
    </citation>
    <scope>NUCLEOTIDE SEQUENCE [LARGE SCALE GENOMIC DNA]</scope>
    <source>
        <strain evidence="1">KOME-1</strain>
    </source>
</reference>
<evidence type="ECO:0000313" key="1">
    <source>
        <dbReference type="EMBL" id="GAP13076.1"/>
    </source>
</evidence>
<name>A0A0S7BE21_9CHLR</name>
<keyword evidence="2" id="KW-1185">Reference proteome</keyword>
<dbReference type="OrthoDB" id="1093522at2"/>
<organism evidence="1">
    <name type="scientific">Longilinea arvoryzae</name>
    <dbReference type="NCBI Taxonomy" id="360412"/>
    <lineage>
        <taxon>Bacteria</taxon>
        <taxon>Bacillati</taxon>
        <taxon>Chloroflexota</taxon>
        <taxon>Anaerolineae</taxon>
        <taxon>Anaerolineales</taxon>
        <taxon>Anaerolineaceae</taxon>
        <taxon>Longilinea</taxon>
    </lineage>
</organism>
<dbReference type="RefSeq" id="WP_075072439.1">
    <property type="nucleotide sequence ID" value="NZ_DF967972.1"/>
</dbReference>
<protein>
    <submittedName>
        <fullName evidence="1">Uncharacterized protein</fullName>
    </submittedName>
</protein>
<dbReference type="InterPro" id="IPR054333">
    <property type="entry name" value="REase-ARP-assoc"/>
</dbReference>
<dbReference type="Proteomes" id="UP000055060">
    <property type="component" value="Unassembled WGS sequence"/>
</dbReference>
<proteinExistence type="predicted"/>
<accession>A0A0S7BE21</accession>
<dbReference type="EMBL" id="DF967972">
    <property type="protein sequence ID" value="GAP13076.1"/>
    <property type="molecule type" value="Genomic_DNA"/>
</dbReference>
<evidence type="ECO:0000313" key="2">
    <source>
        <dbReference type="Proteomes" id="UP000055060"/>
    </source>
</evidence>
<sequence length="328" mass="37712">MPTFRTSEKPLQTLFKHGDHFSAAARADGIYKNHAYPFCLPRECAAENLFAGIRQDAIDYFTAHAIQWHDGQDHNPSHHLCDSQVCCVNFLDAFAHQPRALAALLKPRFPDLAEMLPVEDGRFVAFEWIGDRDYLHEQKNPGKPRSRGANFTSADAAVRFKRLDGSIQVVLIEWKYTESYAGTDLQIAASGVSRADIYRYLFEAPDCPLDKTALPAYEALFFEPFYQLMRQQFLAHEMEKARELGVDMVSLMHISPAHNQDFRRVTSPRLRSLGESATGVWQRLVKDAGRFIPAFSEELFGRFDVRPFPELRSWWEYITGRYVWVRNS</sequence>